<sequence>MDGPIFSACALLTALTSVLCLYTTLQRRHKPDYRLARRARAISSLSAFIGSLLAIPTVADVVDQVTKCNELATLASDLAAVVFGAGLQVMVVDWRHPRERVNASVTKRMAATCAVIVLLLWEFHRIDTAHVGLSTVYARDHQVTVYLLTYLAFSAAAALEVSTISALLARRTRLRGHASALGLSICAAGGAFGLAYAVSRSSYLIAIHAGHAWPLPVENAVSAALAGLAIGCVTIGLSLATVRADASRRRVRSRG</sequence>
<protein>
    <recommendedName>
        <fullName evidence="4">Integral membrane protein</fullName>
    </recommendedName>
</protein>
<accession>A0ABQ3TZX8</accession>
<evidence type="ECO:0000313" key="3">
    <source>
        <dbReference type="Proteomes" id="UP001054854"/>
    </source>
</evidence>
<feature type="transmembrane region" description="Helical" evidence="1">
    <location>
        <begin position="143"/>
        <end position="168"/>
    </location>
</feature>
<evidence type="ECO:0000313" key="2">
    <source>
        <dbReference type="EMBL" id="GHJ28508.1"/>
    </source>
</evidence>
<comment type="caution">
    <text evidence="2">The sequence shown here is derived from an EMBL/GenBank/DDBJ whole genome shotgun (WGS) entry which is preliminary data.</text>
</comment>
<gene>
    <name evidence="2" type="ORF">TPA0910_29410</name>
</gene>
<feature type="transmembrane region" description="Helical" evidence="1">
    <location>
        <begin position="71"/>
        <end position="93"/>
    </location>
</feature>
<keyword evidence="3" id="KW-1185">Reference proteome</keyword>
<evidence type="ECO:0000256" key="1">
    <source>
        <dbReference type="SAM" id="Phobius"/>
    </source>
</evidence>
<keyword evidence="1" id="KW-0812">Transmembrane</keyword>
<reference evidence="2" key="1">
    <citation type="submission" date="2024-05" db="EMBL/GenBank/DDBJ databases">
        <title>Whole genome shotgun sequence of Streptomyces hygroscopicus NBRC 113678.</title>
        <authorList>
            <person name="Komaki H."/>
            <person name="Tamura T."/>
        </authorList>
    </citation>
    <scope>NUCLEOTIDE SEQUENCE</scope>
    <source>
        <strain evidence="2">N11-34</strain>
    </source>
</reference>
<evidence type="ECO:0008006" key="4">
    <source>
        <dbReference type="Google" id="ProtNLM"/>
    </source>
</evidence>
<feature type="transmembrane region" description="Helical" evidence="1">
    <location>
        <begin position="6"/>
        <end position="25"/>
    </location>
</feature>
<dbReference type="RefSeq" id="WP_236257086.1">
    <property type="nucleotide sequence ID" value="NZ_BNEK01000003.1"/>
</dbReference>
<keyword evidence="1" id="KW-1133">Transmembrane helix</keyword>
<keyword evidence="1" id="KW-0472">Membrane</keyword>
<name>A0ABQ3TZX8_STRHY</name>
<feature type="transmembrane region" description="Helical" evidence="1">
    <location>
        <begin position="105"/>
        <end position="123"/>
    </location>
</feature>
<feature type="transmembrane region" description="Helical" evidence="1">
    <location>
        <begin position="180"/>
        <end position="199"/>
    </location>
</feature>
<feature type="transmembrane region" description="Helical" evidence="1">
    <location>
        <begin position="219"/>
        <end position="242"/>
    </location>
</feature>
<organism evidence="2 3">
    <name type="scientific">Streptomyces hygroscopicus</name>
    <dbReference type="NCBI Taxonomy" id="1912"/>
    <lineage>
        <taxon>Bacteria</taxon>
        <taxon>Bacillati</taxon>
        <taxon>Actinomycetota</taxon>
        <taxon>Actinomycetes</taxon>
        <taxon>Kitasatosporales</taxon>
        <taxon>Streptomycetaceae</taxon>
        <taxon>Streptomyces</taxon>
        <taxon>Streptomyces violaceusniger group</taxon>
    </lineage>
</organism>
<dbReference type="EMBL" id="BNEK01000003">
    <property type="protein sequence ID" value="GHJ28508.1"/>
    <property type="molecule type" value="Genomic_DNA"/>
</dbReference>
<dbReference type="Proteomes" id="UP001054854">
    <property type="component" value="Unassembled WGS sequence"/>
</dbReference>
<proteinExistence type="predicted"/>
<feature type="transmembrane region" description="Helical" evidence="1">
    <location>
        <begin position="41"/>
        <end position="59"/>
    </location>
</feature>